<proteinExistence type="predicted"/>
<geneLocation type="plasmid" evidence="2">
    <name>pnfsy08</name>
</geneLocation>
<accession>A0A2K8TAE8</accession>
<gene>
    <name evidence="1" type="ORF">COO91_10902</name>
</gene>
<keyword evidence="1" id="KW-0614">Plasmid</keyword>
<evidence type="ECO:0000313" key="1">
    <source>
        <dbReference type="EMBL" id="AUB44664.1"/>
    </source>
</evidence>
<keyword evidence="2" id="KW-1185">Reference proteome</keyword>
<name>A0A2K8TAE8_9NOSO</name>
<protein>
    <submittedName>
        <fullName evidence="1">Uncharacterized protein</fullName>
    </submittedName>
</protein>
<evidence type="ECO:0000313" key="2">
    <source>
        <dbReference type="Proteomes" id="UP000232003"/>
    </source>
</evidence>
<reference evidence="1 2" key="1">
    <citation type="submission" date="2017-11" db="EMBL/GenBank/DDBJ databases">
        <title>Complete genome of a free-living desiccation-tolerant cyanobacterium and its photosynthetic adaptation to extreme terrestrial habitat.</title>
        <authorList>
            <person name="Shang J."/>
        </authorList>
    </citation>
    <scope>NUCLEOTIDE SEQUENCE [LARGE SCALE GENOMIC DNA]</scope>
    <source>
        <strain evidence="1 2">CCNUN1</strain>
        <plasmid evidence="2">pnfsy08</plasmid>
    </source>
</reference>
<organism evidence="1 2">
    <name type="scientific">Nostoc flagelliforme CCNUN1</name>
    <dbReference type="NCBI Taxonomy" id="2038116"/>
    <lineage>
        <taxon>Bacteria</taxon>
        <taxon>Bacillati</taxon>
        <taxon>Cyanobacteriota</taxon>
        <taxon>Cyanophyceae</taxon>
        <taxon>Nostocales</taxon>
        <taxon>Nostocaceae</taxon>
        <taxon>Nostoc</taxon>
    </lineage>
</organism>
<dbReference type="AlphaFoldDB" id="A0A2K8TAE8"/>
<dbReference type="Proteomes" id="UP000232003">
    <property type="component" value="Plasmid pNFSY08"/>
</dbReference>
<dbReference type="KEGG" id="nfl:COO91_10902"/>
<dbReference type="EMBL" id="CP024793">
    <property type="protein sequence ID" value="AUB44664.1"/>
    <property type="molecule type" value="Genomic_DNA"/>
</dbReference>
<sequence>MPDGGVASSPCDGVPAIVTLSDGQDNEHKIVFSMAWQ</sequence>